<sequence>MGKKRKSKRKNNGTCAKAGNALSVFEKRMKAVLHKMLGDDFPMHLFTKRELEHMQMLVHHIKAARKFGNSMVSKAELKQVDRLYQQLLRKENISLDGKKVSLFELNVFSVYLFFVQKEVKSEHRRKKLIEFAGPDYEYDCEAYENLFNAHNNMVFIKVISSLTDVSKKIFCLSLRKDGACMAEYIPEVTAFLPIKKSISINGIRRPIYKVGLPSNANVHKWAKINSSLLGDHYNGERKELDVYIQAHALKRMEERLDAMGAFSRNFMLTITFPHLKSLESYRGYLLIPIEPGGVRVGYLFCNVIDDMLVVRTFLFITHSATPEGDRLKEFTGMNRSDISYWKIDRLSTLFKIDKEHWPELIRMFEVVGIKNIQSLNIDGFNDGMENEDGQIDSFISGLNDMNYNLVKK</sequence>
<keyword evidence="2" id="KW-1185">Reference proteome</keyword>
<proteinExistence type="predicted"/>
<name>A0A2V3ZXB4_9BACT</name>
<dbReference type="AlphaFoldDB" id="A0A2V3ZXB4"/>
<evidence type="ECO:0000313" key="1">
    <source>
        <dbReference type="EMBL" id="PXY01089.1"/>
    </source>
</evidence>
<dbReference type="Proteomes" id="UP000248079">
    <property type="component" value="Unassembled WGS sequence"/>
</dbReference>
<gene>
    <name evidence="1" type="ORF">DF185_10580</name>
</gene>
<accession>A0A2V3ZXB4</accession>
<dbReference type="OrthoDB" id="638838at2"/>
<evidence type="ECO:0000313" key="2">
    <source>
        <dbReference type="Proteomes" id="UP000248079"/>
    </source>
</evidence>
<organism evidence="1 2">
    <name type="scientific">Marinifilum breve</name>
    <dbReference type="NCBI Taxonomy" id="2184082"/>
    <lineage>
        <taxon>Bacteria</taxon>
        <taxon>Pseudomonadati</taxon>
        <taxon>Bacteroidota</taxon>
        <taxon>Bacteroidia</taxon>
        <taxon>Marinilabiliales</taxon>
        <taxon>Marinifilaceae</taxon>
    </lineage>
</organism>
<protein>
    <submittedName>
        <fullName evidence="1">Uncharacterized protein</fullName>
    </submittedName>
</protein>
<comment type="caution">
    <text evidence="1">The sequence shown here is derived from an EMBL/GenBank/DDBJ whole genome shotgun (WGS) entry which is preliminary data.</text>
</comment>
<dbReference type="RefSeq" id="WP_110360720.1">
    <property type="nucleotide sequence ID" value="NZ_QFLI01000004.1"/>
</dbReference>
<dbReference type="EMBL" id="QFLI01000004">
    <property type="protein sequence ID" value="PXY01089.1"/>
    <property type="molecule type" value="Genomic_DNA"/>
</dbReference>
<reference evidence="1 2" key="1">
    <citation type="submission" date="2018-05" db="EMBL/GenBank/DDBJ databases">
        <title>Marinifilum breve JC075T sp. nov., a marine bacterium isolated from Yongle Blue Hole in the South China Sea.</title>
        <authorList>
            <person name="Fu T."/>
        </authorList>
    </citation>
    <scope>NUCLEOTIDE SEQUENCE [LARGE SCALE GENOMIC DNA]</scope>
    <source>
        <strain evidence="1 2">JC075</strain>
    </source>
</reference>